<sequence>MKKKFNLYFDNDKTISITAKEALDFFGEQLDGKDRNIFEFKTDGILKLREYLKTVISNGDQVEVIVFILKQFNIILTLNKYYSKKHFRSTIYNLPSSVDEVKQEEMKLRFEDLDFPPEELKRIEKNLKVPDTYEYLFKQKNESKFFKLNRKNKFYYEYMFYVITRKIYKDLFPDNYWKEYISFLKLCHKHIGEVFIKKLDFNLLDVKDFQERLRYYEGLKDLQLSENTK</sequence>
<dbReference type="RefSeq" id="WP_115361411.1">
    <property type="nucleotide sequence ID" value="NZ_QDKL01000002.1"/>
</dbReference>
<evidence type="ECO:0008006" key="3">
    <source>
        <dbReference type="Google" id="ProtNLM"/>
    </source>
</evidence>
<evidence type="ECO:0000313" key="2">
    <source>
        <dbReference type="Proteomes" id="UP000443582"/>
    </source>
</evidence>
<name>A0ABY0IFL5_9BACT</name>
<proteinExistence type="predicted"/>
<keyword evidence="2" id="KW-1185">Reference proteome</keyword>
<protein>
    <recommendedName>
        <fullName evidence="3">DUF4435 domain-containing protein</fullName>
    </recommendedName>
</protein>
<dbReference type="Proteomes" id="UP000443582">
    <property type="component" value="Unassembled WGS sequence"/>
</dbReference>
<comment type="caution">
    <text evidence="1">The sequence shown here is derived from an EMBL/GenBank/DDBJ whole genome shotgun (WGS) entry which is preliminary data.</text>
</comment>
<dbReference type="EMBL" id="QDKL01000002">
    <property type="protein sequence ID" value="RZF21730.1"/>
    <property type="molecule type" value="Genomic_DNA"/>
</dbReference>
<accession>A0ABY0IFL5</accession>
<reference evidence="2" key="1">
    <citation type="journal article" date="2019" name="Int. J. Syst. Evol. Microbiol.">
        <title>Halobacteriovorax valvorus sp. nov., a novel prokaryotic predator isolated from coastal seawater of China.</title>
        <authorList>
            <person name="Chen M.-X."/>
        </authorList>
    </citation>
    <scope>NUCLEOTIDE SEQUENCE [LARGE SCALE GENOMIC DNA]</scope>
    <source>
        <strain evidence="2">BL9</strain>
    </source>
</reference>
<organism evidence="1 2">
    <name type="scientific">Halobacteriovorax vibrionivorans</name>
    <dbReference type="NCBI Taxonomy" id="2152716"/>
    <lineage>
        <taxon>Bacteria</taxon>
        <taxon>Pseudomonadati</taxon>
        <taxon>Bdellovibrionota</taxon>
        <taxon>Bacteriovoracia</taxon>
        <taxon>Bacteriovoracales</taxon>
        <taxon>Halobacteriovoraceae</taxon>
        <taxon>Halobacteriovorax</taxon>
    </lineage>
</organism>
<gene>
    <name evidence="1" type="ORF">DAY19_08555</name>
</gene>
<evidence type="ECO:0000313" key="1">
    <source>
        <dbReference type="EMBL" id="RZF21730.1"/>
    </source>
</evidence>